<dbReference type="InterPro" id="IPR002942">
    <property type="entry name" value="S4_RNA-bd"/>
</dbReference>
<sequence>MRKTMRLDRLLVYLRFARTRSKAAAMIEAGHMRLNGIHVSRTSAEAGPGDVLVFPWGSGVRIVEILELPDRRGSPDIARSQYRELDRAGEISIAANKNCD</sequence>
<proteinExistence type="predicted"/>
<evidence type="ECO:0000256" key="1">
    <source>
        <dbReference type="PROSITE-ProRule" id="PRU00182"/>
    </source>
</evidence>
<dbReference type="SMART" id="SM00363">
    <property type="entry name" value="S4"/>
    <property type="match status" value="1"/>
</dbReference>
<name>A0A1Y6F362_9SPHN</name>
<dbReference type="RefSeq" id="WP_234989977.1">
    <property type="nucleotide sequence ID" value="NZ_FXWG01000002.1"/>
</dbReference>
<reference evidence="4" key="1">
    <citation type="submission" date="2017-04" db="EMBL/GenBank/DDBJ databases">
        <authorList>
            <person name="Varghese N."/>
            <person name="Submissions S."/>
        </authorList>
    </citation>
    <scope>NUCLEOTIDE SEQUENCE [LARGE SCALE GENOMIC DNA]</scope>
</reference>
<gene>
    <name evidence="3" type="ORF">SAMN06297468_1275</name>
</gene>
<dbReference type="CDD" id="cd00165">
    <property type="entry name" value="S4"/>
    <property type="match status" value="1"/>
</dbReference>
<keyword evidence="1" id="KW-0694">RNA-binding</keyword>
<dbReference type="Pfam" id="PF01479">
    <property type="entry name" value="S4"/>
    <property type="match status" value="1"/>
</dbReference>
<feature type="domain" description="RNA-binding S4" evidence="2">
    <location>
        <begin position="5"/>
        <end position="69"/>
    </location>
</feature>
<dbReference type="Gene3D" id="3.10.290.10">
    <property type="entry name" value="RNA-binding S4 domain"/>
    <property type="match status" value="1"/>
</dbReference>
<protein>
    <submittedName>
        <fullName evidence="3">Ribosome-associated heat shock protein Hsp15</fullName>
    </submittedName>
</protein>
<dbReference type="EMBL" id="FXWG01000002">
    <property type="protein sequence ID" value="SMQ69019.1"/>
    <property type="molecule type" value="Genomic_DNA"/>
</dbReference>
<evidence type="ECO:0000313" key="3">
    <source>
        <dbReference type="EMBL" id="SMQ69019.1"/>
    </source>
</evidence>
<dbReference type="PROSITE" id="PS50889">
    <property type="entry name" value="S4"/>
    <property type="match status" value="1"/>
</dbReference>
<organism evidence="3 4">
    <name type="scientific">Altererythrobacter xiamenensis</name>
    <dbReference type="NCBI Taxonomy" id="1316679"/>
    <lineage>
        <taxon>Bacteria</taxon>
        <taxon>Pseudomonadati</taxon>
        <taxon>Pseudomonadota</taxon>
        <taxon>Alphaproteobacteria</taxon>
        <taxon>Sphingomonadales</taxon>
        <taxon>Erythrobacteraceae</taxon>
        <taxon>Altererythrobacter</taxon>
    </lineage>
</organism>
<keyword evidence="4" id="KW-1185">Reference proteome</keyword>
<accession>A0A1Y6F362</accession>
<evidence type="ECO:0000259" key="2">
    <source>
        <dbReference type="SMART" id="SM00363"/>
    </source>
</evidence>
<keyword evidence="3" id="KW-0346">Stress response</keyword>
<dbReference type="Proteomes" id="UP000194420">
    <property type="component" value="Unassembled WGS sequence"/>
</dbReference>
<dbReference type="InterPro" id="IPR036986">
    <property type="entry name" value="S4_RNA-bd_sf"/>
</dbReference>
<dbReference type="GO" id="GO:0003723">
    <property type="term" value="F:RNA binding"/>
    <property type="evidence" value="ECO:0007669"/>
    <property type="project" value="UniProtKB-KW"/>
</dbReference>
<dbReference type="AlphaFoldDB" id="A0A1Y6F362"/>
<dbReference type="SUPFAM" id="SSF55174">
    <property type="entry name" value="Alpha-L RNA-binding motif"/>
    <property type="match status" value="1"/>
</dbReference>
<evidence type="ECO:0000313" key="4">
    <source>
        <dbReference type="Proteomes" id="UP000194420"/>
    </source>
</evidence>